<organism evidence="2 3">
    <name type="scientific">Clostridium sartagoforme</name>
    <dbReference type="NCBI Taxonomy" id="84031"/>
    <lineage>
        <taxon>Bacteria</taxon>
        <taxon>Bacillati</taxon>
        <taxon>Bacillota</taxon>
        <taxon>Clostridia</taxon>
        <taxon>Eubacteriales</taxon>
        <taxon>Clostridiaceae</taxon>
        <taxon>Clostridium</taxon>
    </lineage>
</organism>
<name>A0A4S2DR03_9CLOT</name>
<dbReference type="Proteomes" id="UP000306888">
    <property type="component" value="Unassembled WGS sequence"/>
</dbReference>
<dbReference type="CDD" id="cd15786">
    <property type="entry name" value="CPF_1278_like"/>
    <property type="match status" value="1"/>
</dbReference>
<keyword evidence="3" id="KW-1185">Reference proteome</keyword>
<dbReference type="AlphaFoldDB" id="A0A4S2DR03"/>
<dbReference type="OrthoDB" id="1937023at2"/>
<comment type="caution">
    <text evidence="2">The sequence shown here is derived from an EMBL/GenBank/DDBJ whole genome shotgun (WGS) entry which is preliminary data.</text>
</comment>
<protein>
    <recommendedName>
        <fullName evidence="4">Lipoprotein</fullName>
    </recommendedName>
</protein>
<reference evidence="2 3" key="1">
    <citation type="submission" date="2019-04" db="EMBL/GenBank/DDBJ databases">
        <title>Microbes associate with the intestines of laboratory mice.</title>
        <authorList>
            <person name="Navarre W."/>
            <person name="Wong E."/>
            <person name="Huang K."/>
            <person name="Tropini C."/>
            <person name="Ng K."/>
            <person name="Yu B."/>
        </authorList>
    </citation>
    <scope>NUCLEOTIDE SEQUENCE [LARGE SCALE GENOMIC DNA]</scope>
    <source>
        <strain evidence="2 3">NM50_B9-20</strain>
    </source>
</reference>
<feature type="chain" id="PRO_5039562528" description="Lipoprotein" evidence="1">
    <location>
        <begin position="26"/>
        <end position="163"/>
    </location>
</feature>
<evidence type="ECO:0000313" key="2">
    <source>
        <dbReference type="EMBL" id="TGY43593.1"/>
    </source>
</evidence>
<dbReference type="Pfam" id="PF16224">
    <property type="entry name" value="DUF4883"/>
    <property type="match status" value="1"/>
</dbReference>
<dbReference type="RefSeq" id="WP_136004045.1">
    <property type="nucleotide sequence ID" value="NZ_SRYR01000001.1"/>
</dbReference>
<dbReference type="PROSITE" id="PS51257">
    <property type="entry name" value="PROKAR_LIPOPROTEIN"/>
    <property type="match status" value="1"/>
</dbReference>
<keyword evidence="1" id="KW-0732">Signal</keyword>
<proteinExistence type="predicted"/>
<feature type="signal peptide" evidence="1">
    <location>
        <begin position="1"/>
        <end position="25"/>
    </location>
</feature>
<dbReference type="EMBL" id="SRYR01000001">
    <property type="protein sequence ID" value="TGY43593.1"/>
    <property type="molecule type" value="Genomic_DNA"/>
</dbReference>
<accession>A0A4S2DR03</accession>
<sequence>MKKLSKLIFITLLTTLFIGCSLNTAQYIRPGTKPKINYYTEEIKELISKNQEYKIKVFDMNIYKYYDVDKSEYDIIPEFIDTLNDENYEAEIEKDSTPDYKLIIEFSDNKYVINAYNDKLLSIYPWDGVYKEDTISMEGVSDYYNLYNFCEYIKKVASNEIKK</sequence>
<evidence type="ECO:0000256" key="1">
    <source>
        <dbReference type="SAM" id="SignalP"/>
    </source>
</evidence>
<gene>
    <name evidence="2" type="ORF">E5347_01915</name>
</gene>
<dbReference type="Gene3D" id="3.30.1490.410">
    <property type="entry name" value="Uncharacterised protein PF16224, DUF4883"/>
    <property type="match status" value="1"/>
</dbReference>
<evidence type="ECO:0008006" key="4">
    <source>
        <dbReference type="Google" id="ProtNLM"/>
    </source>
</evidence>
<evidence type="ECO:0000313" key="3">
    <source>
        <dbReference type="Proteomes" id="UP000306888"/>
    </source>
</evidence>
<dbReference type="InterPro" id="IPR032619">
    <property type="entry name" value="DUF4883"/>
</dbReference>